<dbReference type="InterPro" id="IPR008972">
    <property type="entry name" value="Cupredoxin"/>
</dbReference>
<dbReference type="InterPro" id="IPR000923">
    <property type="entry name" value="BlueCu_1"/>
</dbReference>
<organism evidence="5 6">
    <name type="scientific">Candidatus Methanoperedens nitratireducens</name>
    <dbReference type="NCBI Taxonomy" id="1392998"/>
    <lineage>
        <taxon>Archaea</taxon>
        <taxon>Methanobacteriati</taxon>
        <taxon>Methanobacteriota</taxon>
        <taxon>Stenosarchaea group</taxon>
        <taxon>Methanomicrobia</taxon>
        <taxon>Methanosarcinales</taxon>
        <taxon>ANME-2 cluster</taxon>
        <taxon>Candidatus Methanoperedentaceae</taxon>
        <taxon>Candidatus Methanoperedens</taxon>
    </lineage>
</organism>
<feature type="region of interest" description="Disordered" evidence="3">
    <location>
        <begin position="1"/>
        <end position="22"/>
    </location>
</feature>
<accession>A0A284VR92</accession>
<feature type="compositionally biased region" description="Polar residues" evidence="3">
    <location>
        <begin position="1"/>
        <end position="14"/>
    </location>
</feature>
<reference evidence="6" key="1">
    <citation type="submission" date="2017-06" db="EMBL/GenBank/DDBJ databases">
        <authorList>
            <person name="Cremers G."/>
        </authorList>
    </citation>
    <scope>NUCLEOTIDE SEQUENCE [LARGE SCALE GENOMIC DNA]</scope>
</reference>
<dbReference type="Gene3D" id="2.60.40.420">
    <property type="entry name" value="Cupredoxins - blue copper proteins"/>
    <property type="match status" value="1"/>
</dbReference>
<evidence type="ECO:0000313" key="5">
    <source>
        <dbReference type="EMBL" id="SNQ61792.1"/>
    </source>
</evidence>
<evidence type="ECO:0000313" key="6">
    <source>
        <dbReference type="Proteomes" id="UP000218615"/>
    </source>
</evidence>
<gene>
    <name evidence="5" type="ORF">MNV_50051</name>
</gene>
<keyword evidence="6" id="KW-1185">Reference proteome</keyword>
<proteinExistence type="predicted"/>
<dbReference type="EMBL" id="FZMP01000196">
    <property type="protein sequence ID" value="SNQ61792.1"/>
    <property type="molecule type" value="Genomic_DNA"/>
</dbReference>
<evidence type="ECO:0000256" key="1">
    <source>
        <dbReference type="ARBA" id="ARBA00022723"/>
    </source>
</evidence>
<dbReference type="GO" id="GO:0005507">
    <property type="term" value="F:copper ion binding"/>
    <property type="evidence" value="ECO:0007669"/>
    <property type="project" value="InterPro"/>
</dbReference>
<dbReference type="AlphaFoldDB" id="A0A284VR92"/>
<dbReference type="Proteomes" id="UP000218615">
    <property type="component" value="Unassembled WGS sequence"/>
</dbReference>
<evidence type="ECO:0000256" key="2">
    <source>
        <dbReference type="ARBA" id="ARBA00023008"/>
    </source>
</evidence>
<keyword evidence="2" id="KW-0186">Copper</keyword>
<sequence>MDSAPHTVTSTSGIFDSGSIGNGQTFSYTFNTAGTFEYSCIVHPSMQHGKVIVT</sequence>
<dbReference type="PANTHER" id="PTHR36507:SF1">
    <property type="entry name" value="BLL1555 PROTEIN"/>
    <property type="match status" value="1"/>
</dbReference>
<protein>
    <submittedName>
        <fullName evidence="5">Putative blue (Type 1) copper domain protein</fullName>
    </submittedName>
</protein>
<dbReference type="OrthoDB" id="11836at2157"/>
<evidence type="ECO:0000259" key="4">
    <source>
        <dbReference type="Pfam" id="PF00127"/>
    </source>
</evidence>
<dbReference type="GO" id="GO:0009055">
    <property type="term" value="F:electron transfer activity"/>
    <property type="evidence" value="ECO:0007669"/>
    <property type="project" value="InterPro"/>
</dbReference>
<dbReference type="Pfam" id="PF00127">
    <property type="entry name" value="Copper-bind"/>
    <property type="match status" value="1"/>
</dbReference>
<name>A0A284VR92_9EURY</name>
<feature type="domain" description="Blue (type 1) copper" evidence="4">
    <location>
        <begin position="19"/>
        <end position="53"/>
    </location>
</feature>
<dbReference type="SUPFAM" id="SSF49503">
    <property type="entry name" value="Cupredoxins"/>
    <property type="match status" value="1"/>
</dbReference>
<dbReference type="PANTHER" id="PTHR36507">
    <property type="entry name" value="BLL1555 PROTEIN"/>
    <property type="match status" value="1"/>
</dbReference>
<keyword evidence="1" id="KW-0479">Metal-binding</keyword>
<evidence type="ECO:0000256" key="3">
    <source>
        <dbReference type="SAM" id="MobiDB-lite"/>
    </source>
</evidence>
<dbReference type="InterPro" id="IPR052721">
    <property type="entry name" value="ET_Amicyanin"/>
</dbReference>